<accession>A0A9E6TAA6</accession>
<dbReference type="Pfam" id="PF11185">
    <property type="entry name" value="DUF2971"/>
    <property type="match status" value="1"/>
</dbReference>
<dbReference type="Proteomes" id="UP000627092">
    <property type="component" value="Chromosome"/>
</dbReference>
<evidence type="ECO:0000313" key="1">
    <source>
        <dbReference type="EMBL" id="QXI10581.1"/>
    </source>
</evidence>
<sequence>MLGYKYRAINQYSLETLQNNTVYFSPYTDFNDPFEFSTPFPNLPIMYSRASTELDILHKKGILKTPIYLHLKNICEDIIKDGDPKLDSIHYKIREKLKTVGIYSLSSVNDEILMWSHYADNHKGFCIGFDTLHKNTTPQTKSFPVNYRNTFSDLNDPDIVIKFYTDIFSKYRHLPPRAWQAKSDKLATILKKEDDLRGGISVLTDKYHKWSYEQEFRLVDEKTYGVKKFKPKCLKSITFGLRTSEEDKLKIIEICKRTDKKHVIFFQAEKSRHSFELEIVEIKA</sequence>
<proteinExistence type="predicted"/>
<name>A0A9E6TAA6_9PSED</name>
<dbReference type="EMBL" id="CP077090">
    <property type="protein sequence ID" value="QXI10581.1"/>
    <property type="molecule type" value="Genomic_DNA"/>
</dbReference>
<dbReference type="KEGG" id="pze:HU754_022690"/>
<evidence type="ECO:0000313" key="2">
    <source>
        <dbReference type="Proteomes" id="UP000627092"/>
    </source>
</evidence>
<organism evidence="1 2">
    <name type="scientific">Pseudomonas zeae</name>
    <dbReference type="NCBI Taxonomy" id="2745510"/>
    <lineage>
        <taxon>Bacteria</taxon>
        <taxon>Pseudomonadati</taxon>
        <taxon>Pseudomonadota</taxon>
        <taxon>Gammaproteobacteria</taxon>
        <taxon>Pseudomonadales</taxon>
        <taxon>Pseudomonadaceae</taxon>
        <taxon>Pseudomonas</taxon>
    </lineage>
</organism>
<reference evidence="1" key="1">
    <citation type="journal article" date="2020" name="Microorganisms">
        <title>Reliable Identification of Environmental Pseudomonas Isolates Using the rpoD Gene.</title>
        <authorList>
            <consortium name="The Broad Institute Genome Sequencing Platform"/>
            <person name="Girard L."/>
            <person name="Lood C."/>
            <person name="Rokni-Zadeh H."/>
            <person name="van Noort V."/>
            <person name="Lavigne R."/>
            <person name="De Mot R."/>
        </authorList>
    </citation>
    <scope>NUCLEOTIDE SEQUENCE</scope>
    <source>
        <strain evidence="1">OE 48.2</strain>
    </source>
</reference>
<dbReference type="AlphaFoldDB" id="A0A9E6TAA6"/>
<reference evidence="1" key="2">
    <citation type="journal article" date="2021" name="Microorganisms">
        <title>The Ever-Expanding Pseudomonas Genus: Description of 43 New Species and Partition of the Pseudomonas putida Group.</title>
        <authorList>
            <person name="Girard L."/>
            <person name="Lood C."/>
            <person name="Hofte M."/>
            <person name="Vandamme P."/>
            <person name="Rokni-Zadeh H."/>
            <person name="van Noort V."/>
            <person name="Lavigne R."/>
            <person name="De Mot R."/>
        </authorList>
    </citation>
    <scope>NUCLEOTIDE SEQUENCE</scope>
    <source>
        <strain evidence="1">OE 48.2</strain>
    </source>
</reference>
<gene>
    <name evidence="1" type="ORF">HU754_022690</name>
</gene>
<dbReference type="RefSeq" id="WP_186625037.1">
    <property type="nucleotide sequence ID" value="NZ_CP077090.1"/>
</dbReference>
<protein>
    <submittedName>
        <fullName evidence="1">DUF2971 domain-containing protein</fullName>
    </submittedName>
</protein>
<dbReference type="InterPro" id="IPR021352">
    <property type="entry name" value="DUF2971"/>
</dbReference>